<dbReference type="InterPro" id="IPR002355">
    <property type="entry name" value="Cu_oxidase_Cu_BS"/>
</dbReference>
<evidence type="ECO:0000256" key="3">
    <source>
        <dbReference type="ARBA" id="ARBA00023002"/>
    </source>
</evidence>
<keyword evidence="6" id="KW-0132">Cell division</keyword>
<dbReference type="GO" id="GO:0051301">
    <property type="term" value="P:cell division"/>
    <property type="evidence" value="ECO:0007669"/>
    <property type="project" value="UniProtKB-KW"/>
</dbReference>
<feature type="domain" description="Plastocyanin-like" evidence="4">
    <location>
        <begin position="379"/>
        <end position="496"/>
    </location>
</feature>
<dbReference type="Gene3D" id="2.60.40.420">
    <property type="entry name" value="Cupredoxins - blue copper proteins"/>
    <property type="match status" value="3"/>
</dbReference>
<dbReference type="PROSITE" id="PS51257">
    <property type="entry name" value="PROKAR_LIPOPROTEIN"/>
    <property type="match status" value="1"/>
</dbReference>
<evidence type="ECO:0000259" key="5">
    <source>
        <dbReference type="Pfam" id="PF07732"/>
    </source>
</evidence>
<keyword evidence="6" id="KW-0946">Virion</keyword>
<keyword evidence="7" id="KW-1185">Reference proteome</keyword>
<dbReference type="GO" id="GO:0005507">
    <property type="term" value="F:copper ion binding"/>
    <property type="evidence" value="ECO:0007669"/>
    <property type="project" value="InterPro"/>
</dbReference>
<dbReference type="CDD" id="cd13867">
    <property type="entry name" value="CuRO_2_CueO_FtsP"/>
    <property type="match status" value="1"/>
</dbReference>
<comment type="similarity">
    <text evidence="1">Belongs to the multicopper oxidase family.</text>
</comment>
<dbReference type="EMBL" id="FUYN01000009">
    <property type="protein sequence ID" value="SKB70644.1"/>
    <property type="molecule type" value="Genomic_DNA"/>
</dbReference>
<dbReference type="Pfam" id="PF07731">
    <property type="entry name" value="Cu-oxidase_2"/>
    <property type="match status" value="1"/>
</dbReference>
<gene>
    <name evidence="6" type="ORF">SAMN02745120_2780</name>
</gene>
<dbReference type="PROSITE" id="PS00080">
    <property type="entry name" value="MULTICOPPER_OXIDASE2"/>
    <property type="match status" value="1"/>
</dbReference>
<dbReference type="CDD" id="cd04232">
    <property type="entry name" value="CuRO_1_CueO_FtsP"/>
    <property type="match status" value="1"/>
</dbReference>
<dbReference type="PROSITE" id="PS00079">
    <property type="entry name" value="MULTICOPPER_OXIDASE1"/>
    <property type="match status" value="1"/>
</dbReference>
<accession>A0A1T5DG12</accession>
<evidence type="ECO:0000256" key="1">
    <source>
        <dbReference type="ARBA" id="ARBA00010609"/>
    </source>
</evidence>
<dbReference type="InterPro" id="IPR033138">
    <property type="entry name" value="Cu_oxidase_CS"/>
</dbReference>
<dbReference type="InterPro" id="IPR011706">
    <property type="entry name" value="Cu-oxidase_C"/>
</dbReference>
<dbReference type="InterPro" id="IPR008972">
    <property type="entry name" value="Cupredoxin"/>
</dbReference>
<dbReference type="InterPro" id="IPR045087">
    <property type="entry name" value="Cu-oxidase_fam"/>
</dbReference>
<sequence length="497" mass="54706">MLRKGYFTILGSLILVLTLTSCNIIPSQSENIATNEQGKVDNNVTEDVNDTENKYENSAISLPIPPILEDTNPDPTVAEYTLTADYGTTEIIKGISTDTLGYNGNILGPTIRSKNGEKIIIHVNNNLEDSTTVHWHGLIVPGEMDGGPHQIIKEGESWSPEFVLEQPALTAWYHPHLMGETATQVYQGLGGLWIHDDDISASLGLPEQYGVDDIPVIVQDRAFYKDGSLYYNSNMMEGAVGNIIMINGAVAPYTEVPSSWIRLRLLNGSNAAQHEINFSDGRKFYQIASDGGLMEYPVEMSSIKLAPGERAEILVDLQSMAEADSVSLMVSNIKSLELISDGTSTNEYVLTDHLVDIEKWSTDDIVNERSFDLEGMAHMVSINGERFDMDSLSFTLSTDTLEKWTVSNVSGSSGGMGMMGGGTEHSFHVHGLQFQVISRDGTLPPEGERGWKDTVFLKPGETVEILVKFTLEGIFMYHCHNLEHEDAGMMGQFQVVE</sequence>
<dbReference type="PANTHER" id="PTHR48267">
    <property type="entry name" value="CUPREDOXIN SUPERFAMILY PROTEIN"/>
    <property type="match status" value="1"/>
</dbReference>
<keyword evidence="2" id="KW-0479">Metal-binding</keyword>
<dbReference type="OrthoDB" id="9757546at2"/>
<evidence type="ECO:0000256" key="2">
    <source>
        <dbReference type="ARBA" id="ARBA00022723"/>
    </source>
</evidence>
<evidence type="ECO:0000259" key="4">
    <source>
        <dbReference type="Pfam" id="PF07731"/>
    </source>
</evidence>
<dbReference type="Proteomes" id="UP000243406">
    <property type="component" value="Unassembled WGS sequence"/>
</dbReference>
<dbReference type="GO" id="GO:0016491">
    <property type="term" value="F:oxidoreductase activity"/>
    <property type="evidence" value="ECO:0007669"/>
    <property type="project" value="UniProtKB-KW"/>
</dbReference>
<name>A0A1T5DG12_9FIRM</name>
<dbReference type="Pfam" id="PF07732">
    <property type="entry name" value="Cu-oxidase_3"/>
    <property type="match status" value="1"/>
</dbReference>
<keyword evidence="6" id="KW-0131">Cell cycle</keyword>
<organism evidence="6 7">
    <name type="scientific">Acetoanaerobium noterae</name>
    <dbReference type="NCBI Taxonomy" id="745369"/>
    <lineage>
        <taxon>Bacteria</taxon>
        <taxon>Bacillati</taxon>
        <taxon>Bacillota</taxon>
        <taxon>Clostridia</taxon>
        <taxon>Peptostreptococcales</taxon>
        <taxon>Filifactoraceae</taxon>
        <taxon>Acetoanaerobium</taxon>
    </lineage>
</organism>
<dbReference type="AlphaFoldDB" id="A0A1T5DG12"/>
<reference evidence="7" key="1">
    <citation type="submission" date="2017-02" db="EMBL/GenBank/DDBJ databases">
        <authorList>
            <person name="Varghese N."/>
            <person name="Submissions S."/>
        </authorList>
    </citation>
    <scope>NUCLEOTIDE SEQUENCE [LARGE SCALE GENOMIC DNA]</scope>
    <source>
        <strain evidence="7">ATCC 35199</strain>
    </source>
</reference>
<keyword evidence="6" id="KW-0167">Capsid protein</keyword>
<evidence type="ECO:0000313" key="6">
    <source>
        <dbReference type="EMBL" id="SKB70644.1"/>
    </source>
</evidence>
<protein>
    <submittedName>
        <fullName evidence="6">Multicopper oxidase with three cupredoxin domains (Includes cell division protein FtsP and spore coat protein CotA)</fullName>
    </submittedName>
</protein>
<proteinExistence type="inferred from homology"/>
<dbReference type="InterPro" id="IPR011707">
    <property type="entry name" value="Cu-oxidase-like_N"/>
</dbReference>
<dbReference type="SUPFAM" id="SSF49503">
    <property type="entry name" value="Cupredoxins"/>
    <property type="match status" value="3"/>
</dbReference>
<evidence type="ECO:0000313" key="7">
    <source>
        <dbReference type="Proteomes" id="UP000243406"/>
    </source>
</evidence>
<keyword evidence="3" id="KW-0560">Oxidoreductase</keyword>
<dbReference type="PANTHER" id="PTHR48267:SF1">
    <property type="entry name" value="BILIRUBIN OXIDASE"/>
    <property type="match status" value="1"/>
</dbReference>
<dbReference type="RefSeq" id="WP_079590616.1">
    <property type="nucleotide sequence ID" value="NZ_FUYN01000009.1"/>
</dbReference>
<feature type="domain" description="Plastocyanin-like" evidence="5">
    <location>
        <begin position="86"/>
        <end position="194"/>
    </location>
</feature>
<dbReference type="CDD" id="cd13890">
    <property type="entry name" value="CuRO_3_CueO_FtsP"/>
    <property type="match status" value="1"/>
</dbReference>